<proteinExistence type="predicted"/>
<evidence type="ECO:0000313" key="3">
    <source>
        <dbReference type="Proteomes" id="UP001164286"/>
    </source>
</evidence>
<gene>
    <name evidence="2" type="ORF">MKK02DRAFT_36959</name>
</gene>
<dbReference type="InterPro" id="IPR001509">
    <property type="entry name" value="Epimerase_deHydtase"/>
</dbReference>
<sequence>MSVPKLLVVGGNGFLGSAICRAAVGKGWDVSSMSSSGSPYKTPAGHTLTWVNSVKWHRASAFEPETYAPLVADSTAVVHTLGILLEDTGYKKAVREGSPVGVGKAIFGGLFGTPSPLRAKEERRSGYDGMNRDSALSVLDTYIFASPIASSSTSPSPSPRAFVYVSAADCFRPLIPRRYIESKREAEKGIMERCTASGSVQPFFMRPGLLYHPHIRPLSTVPAFLLSLTAGAHDRINMPLPFSPDSVFGGAAAGLRTHPLHVDHVAQSVLRCIERPEEGEGVVDVGMMRKWSGFKGNKGEELDAGGSTAGSGVP</sequence>
<dbReference type="SUPFAM" id="SSF51735">
    <property type="entry name" value="NAD(P)-binding Rossmann-fold domains"/>
    <property type="match status" value="1"/>
</dbReference>
<name>A0AA38LUV6_9TREE</name>
<dbReference type="GeneID" id="77728735"/>
<reference evidence="2" key="1">
    <citation type="journal article" date="2022" name="G3 (Bethesda)">
        <title>High quality genome of the basidiomycete yeast Dioszegia hungarica PDD-24b-2 isolated from cloud water.</title>
        <authorList>
            <person name="Jarrige D."/>
            <person name="Haridas S."/>
            <person name="Bleykasten-Grosshans C."/>
            <person name="Joly M."/>
            <person name="Nadalig T."/>
            <person name="Sancelme M."/>
            <person name="Vuilleumier S."/>
            <person name="Grigoriev I.V."/>
            <person name="Amato P."/>
            <person name="Bringel F."/>
        </authorList>
    </citation>
    <scope>NUCLEOTIDE SEQUENCE</scope>
    <source>
        <strain evidence="2">PDD-24b-2</strain>
    </source>
</reference>
<keyword evidence="3" id="KW-1185">Reference proteome</keyword>
<protein>
    <recommendedName>
        <fullName evidence="1">NAD-dependent epimerase/dehydratase domain-containing protein</fullName>
    </recommendedName>
</protein>
<dbReference type="AlphaFoldDB" id="A0AA38LUV6"/>
<dbReference type="PANTHER" id="PTHR12126:SF16">
    <property type="entry name" value="MIOREX COMPLEX COMPONENT 2"/>
    <property type="match status" value="1"/>
</dbReference>
<feature type="domain" description="NAD-dependent epimerase/dehydratase" evidence="1">
    <location>
        <begin position="7"/>
        <end position="80"/>
    </location>
</feature>
<dbReference type="GO" id="GO:0044877">
    <property type="term" value="F:protein-containing complex binding"/>
    <property type="evidence" value="ECO:0007669"/>
    <property type="project" value="TreeGrafter"/>
</dbReference>
<comment type="caution">
    <text evidence="2">The sequence shown here is derived from an EMBL/GenBank/DDBJ whole genome shotgun (WGS) entry which is preliminary data.</text>
</comment>
<dbReference type="InterPro" id="IPR051207">
    <property type="entry name" value="ComplexI_NDUFA9_subunit"/>
</dbReference>
<accession>A0AA38LUV6</accession>
<dbReference type="PANTHER" id="PTHR12126">
    <property type="entry name" value="NADH-UBIQUINONE OXIDOREDUCTASE 39 KDA SUBUNIT-RELATED"/>
    <property type="match status" value="1"/>
</dbReference>
<organism evidence="2 3">
    <name type="scientific">Dioszegia hungarica</name>
    <dbReference type="NCBI Taxonomy" id="4972"/>
    <lineage>
        <taxon>Eukaryota</taxon>
        <taxon>Fungi</taxon>
        <taxon>Dikarya</taxon>
        <taxon>Basidiomycota</taxon>
        <taxon>Agaricomycotina</taxon>
        <taxon>Tremellomycetes</taxon>
        <taxon>Tremellales</taxon>
        <taxon>Bulleribasidiaceae</taxon>
        <taxon>Dioszegia</taxon>
    </lineage>
</organism>
<dbReference type="Proteomes" id="UP001164286">
    <property type="component" value="Unassembled WGS sequence"/>
</dbReference>
<dbReference type="Pfam" id="PF01370">
    <property type="entry name" value="Epimerase"/>
    <property type="match status" value="1"/>
</dbReference>
<dbReference type="GO" id="GO:0005739">
    <property type="term" value="C:mitochondrion"/>
    <property type="evidence" value="ECO:0007669"/>
    <property type="project" value="TreeGrafter"/>
</dbReference>
<dbReference type="Gene3D" id="3.40.50.720">
    <property type="entry name" value="NAD(P)-binding Rossmann-like Domain"/>
    <property type="match status" value="1"/>
</dbReference>
<evidence type="ECO:0000313" key="2">
    <source>
        <dbReference type="EMBL" id="KAI9635998.1"/>
    </source>
</evidence>
<dbReference type="InterPro" id="IPR036291">
    <property type="entry name" value="NAD(P)-bd_dom_sf"/>
</dbReference>
<dbReference type="EMBL" id="JAKWFO010000005">
    <property type="protein sequence ID" value="KAI9635998.1"/>
    <property type="molecule type" value="Genomic_DNA"/>
</dbReference>
<evidence type="ECO:0000259" key="1">
    <source>
        <dbReference type="Pfam" id="PF01370"/>
    </source>
</evidence>
<dbReference type="RefSeq" id="XP_052945775.1">
    <property type="nucleotide sequence ID" value="XM_053089530.1"/>
</dbReference>